<accession>A0A284RIN1</accession>
<organism evidence="1 2">
    <name type="scientific">Armillaria ostoyae</name>
    <name type="common">Armillaria root rot fungus</name>
    <dbReference type="NCBI Taxonomy" id="47428"/>
    <lineage>
        <taxon>Eukaryota</taxon>
        <taxon>Fungi</taxon>
        <taxon>Dikarya</taxon>
        <taxon>Basidiomycota</taxon>
        <taxon>Agaricomycotina</taxon>
        <taxon>Agaricomycetes</taxon>
        <taxon>Agaricomycetidae</taxon>
        <taxon>Agaricales</taxon>
        <taxon>Marasmiineae</taxon>
        <taxon>Physalacriaceae</taxon>
        <taxon>Armillaria</taxon>
    </lineage>
</organism>
<sequence length="63" mass="7011">MRWPTDLVCTYLSVAALDMGLLLNIKYPLVTIGNVSYLALSYPPEPIIDTLLPDWFDPISTAV</sequence>
<keyword evidence="2" id="KW-1185">Reference proteome</keyword>
<evidence type="ECO:0000313" key="1">
    <source>
        <dbReference type="EMBL" id="SJL08614.1"/>
    </source>
</evidence>
<name>A0A284RIN1_ARMOS</name>
<dbReference type="OrthoDB" id="10399236at2759"/>
<dbReference type="AlphaFoldDB" id="A0A284RIN1"/>
<protein>
    <submittedName>
        <fullName evidence="1">Uncharacterized protein</fullName>
    </submittedName>
</protein>
<dbReference type="STRING" id="47428.A0A284RIN1"/>
<evidence type="ECO:0000313" key="2">
    <source>
        <dbReference type="Proteomes" id="UP000219338"/>
    </source>
</evidence>
<dbReference type="EMBL" id="FUEG01000009">
    <property type="protein sequence ID" value="SJL08614.1"/>
    <property type="molecule type" value="Genomic_DNA"/>
</dbReference>
<reference evidence="2" key="1">
    <citation type="journal article" date="2017" name="Nat. Ecol. Evol.">
        <title>Genome expansion and lineage-specific genetic innovations in the forest pathogenic fungi Armillaria.</title>
        <authorList>
            <person name="Sipos G."/>
            <person name="Prasanna A.N."/>
            <person name="Walter M.C."/>
            <person name="O'Connor E."/>
            <person name="Balint B."/>
            <person name="Krizsan K."/>
            <person name="Kiss B."/>
            <person name="Hess J."/>
            <person name="Varga T."/>
            <person name="Slot J."/>
            <person name="Riley R."/>
            <person name="Boka B."/>
            <person name="Rigling D."/>
            <person name="Barry K."/>
            <person name="Lee J."/>
            <person name="Mihaltcheva S."/>
            <person name="LaButti K."/>
            <person name="Lipzen A."/>
            <person name="Waldron R."/>
            <person name="Moloney N.M."/>
            <person name="Sperisen C."/>
            <person name="Kredics L."/>
            <person name="Vagvoelgyi C."/>
            <person name="Patrignani A."/>
            <person name="Fitzpatrick D."/>
            <person name="Nagy I."/>
            <person name="Doyle S."/>
            <person name="Anderson J.B."/>
            <person name="Grigoriev I.V."/>
            <person name="Gueldener U."/>
            <person name="Muensterkoetter M."/>
            <person name="Nagy L.G."/>
        </authorList>
    </citation>
    <scope>NUCLEOTIDE SEQUENCE [LARGE SCALE GENOMIC DNA]</scope>
    <source>
        <strain evidence="2">C18/9</strain>
    </source>
</reference>
<gene>
    <name evidence="1" type="ORF">ARMOST_11981</name>
</gene>
<dbReference type="Proteomes" id="UP000219338">
    <property type="component" value="Unassembled WGS sequence"/>
</dbReference>
<proteinExistence type="predicted"/>